<dbReference type="AlphaFoldDB" id="A0A9W6WGN8"/>
<comment type="caution">
    <text evidence="1">The sequence shown here is derived from an EMBL/GenBank/DDBJ whole genome shotgun (WGS) entry which is preliminary data.</text>
</comment>
<protein>
    <submittedName>
        <fullName evidence="1">Unnamed protein product</fullName>
    </submittedName>
</protein>
<dbReference type="Proteomes" id="UP001165120">
    <property type="component" value="Unassembled WGS sequence"/>
</dbReference>
<reference evidence="1" key="1">
    <citation type="submission" date="2023-04" db="EMBL/GenBank/DDBJ databases">
        <title>Candida boidinii NBRC 10035.</title>
        <authorList>
            <person name="Ichikawa N."/>
            <person name="Sato H."/>
            <person name="Tonouchi N."/>
        </authorList>
    </citation>
    <scope>NUCLEOTIDE SEQUENCE</scope>
    <source>
        <strain evidence="1">NBRC 10035</strain>
    </source>
</reference>
<dbReference type="EMBL" id="BSXN01001069">
    <property type="protein sequence ID" value="GME71416.1"/>
    <property type="molecule type" value="Genomic_DNA"/>
</dbReference>
<sequence length="231" mass="26994">MEQSKRYYGKEFTFPTSLAALRKDSDCSSIQSNRTVEDDVEHIRFTLLLRDGSKIEFDLNDSTINDRIRVPKEGKTVQLKISNTKVGHLRKYIFKNWTTVIKNRGQIFSPKMTGIDPVIEEQIQFFHSGFRINPNKLLSNVNFNLCQYLIMFVKPLDLFSPYEPVTSRMVDKKVKRGFRLSLSKIFRKKEVERTKPEFGAWINNPVSKFIETPNSNHIVDEEEGELEVPLW</sequence>
<gene>
    <name evidence="1" type="ORF">Cboi02_000320200</name>
</gene>
<accession>A0A9W6WGN8</accession>
<organism evidence="1 2">
    <name type="scientific">Candida boidinii</name>
    <name type="common">Yeast</name>
    <dbReference type="NCBI Taxonomy" id="5477"/>
    <lineage>
        <taxon>Eukaryota</taxon>
        <taxon>Fungi</taxon>
        <taxon>Dikarya</taxon>
        <taxon>Ascomycota</taxon>
        <taxon>Saccharomycotina</taxon>
        <taxon>Pichiomycetes</taxon>
        <taxon>Pichiales</taxon>
        <taxon>Pichiaceae</taxon>
        <taxon>Ogataea</taxon>
        <taxon>Ogataea/Candida clade</taxon>
    </lineage>
</organism>
<evidence type="ECO:0000313" key="1">
    <source>
        <dbReference type="EMBL" id="GME71416.1"/>
    </source>
</evidence>
<name>A0A9W6WGN8_CANBO</name>
<proteinExistence type="predicted"/>
<evidence type="ECO:0000313" key="2">
    <source>
        <dbReference type="Proteomes" id="UP001165120"/>
    </source>
</evidence>
<keyword evidence="2" id="KW-1185">Reference proteome</keyword>